<evidence type="ECO:0000313" key="4">
    <source>
        <dbReference type="Proteomes" id="UP000186400"/>
    </source>
</evidence>
<dbReference type="Proteomes" id="UP000186400">
    <property type="component" value="Unassembled WGS sequence"/>
</dbReference>
<dbReference type="EMBL" id="FTMS01000013">
    <property type="protein sequence ID" value="SIQ68913.1"/>
    <property type="molecule type" value="Genomic_DNA"/>
</dbReference>
<dbReference type="STRING" id="159291.SAMN05920897_11314"/>
<accession>A0A1N6UTD6</accession>
<name>A0A1N6UTD6_9SPIO</name>
<dbReference type="PANTHER" id="PTHR35936">
    <property type="entry name" value="MEMBRANE-BOUND LYTIC MUREIN TRANSGLYCOSYLASE F"/>
    <property type="match status" value="1"/>
</dbReference>
<reference evidence="3 4" key="1">
    <citation type="submission" date="2017-01" db="EMBL/GenBank/DDBJ databases">
        <authorList>
            <person name="Mah S.A."/>
            <person name="Swanson W.J."/>
            <person name="Moy G.W."/>
            <person name="Vacquier V.D."/>
        </authorList>
    </citation>
    <scope>NUCLEOTIDE SEQUENCE [LARGE SCALE GENOMIC DNA]</scope>
    <source>
        <strain evidence="3 4">ASpG1</strain>
    </source>
</reference>
<dbReference type="SMART" id="SM00062">
    <property type="entry name" value="PBPb"/>
    <property type="match status" value="1"/>
</dbReference>
<dbReference type="Pfam" id="PF00497">
    <property type="entry name" value="SBP_bac_3"/>
    <property type="match status" value="1"/>
</dbReference>
<feature type="domain" description="Solute-binding protein family 3/N-terminal" evidence="2">
    <location>
        <begin position="31"/>
        <end position="250"/>
    </location>
</feature>
<keyword evidence="4" id="KW-1185">Reference proteome</keyword>
<dbReference type="PANTHER" id="PTHR35936:SF25">
    <property type="entry name" value="ABC TRANSPORTER SUBSTRATE-BINDING PROTEIN"/>
    <property type="match status" value="1"/>
</dbReference>
<dbReference type="AlphaFoldDB" id="A0A1N6UTD6"/>
<organism evidence="3 4">
    <name type="scientific">Alkalispirochaeta americana</name>
    <dbReference type="NCBI Taxonomy" id="159291"/>
    <lineage>
        <taxon>Bacteria</taxon>
        <taxon>Pseudomonadati</taxon>
        <taxon>Spirochaetota</taxon>
        <taxon>Spirochaetia</taxon>
        <taxon>Spirochaetales</taxon>
        <taxon>Spirochaetaceae</taxon>
        <taxon>Alkalispirochaeta</taxon>
    </lineage>
</organism>
<evidence type="ECO:0000313" key="3">
    <source>
        <dbReference type="EMBL" id="SIQ68913.1"/>
    </source>
</evidence>
<dbReference type="RefSeq" id="WP_076489227.1">
    <property type="nucleotide sequence ID" value="NZ_FTMS01000013.1"/>
</dbReference>
<proteinExistence type="predicted"/>
<dbReference type="Gene3D" id="3.40.190.10">
    <property type="entry name" value="Periplasmic binding protein-like II"/>
    <property type="match status" value="2"/>
</dbReference>
<evidence type="ECO:0000256" key="1">
    <source>
        <dbReference type="ARBA" id="ARBA00022729"/>
    </source>
</evidence>
<dbReference type="InterPro" id="IPR001638">
    <property type="entry name" value="Solute-binding_3/MltF_N"/>
</dbReference>
<dbReference type="SUPFAM" id="SSF53850">
    <property type="entry name" value="Periplasmic binding protein-like II"/>
    <property type="match status" value="1"/>
</dbReference>
<sequence length="252" mass="29608">MDRVDRLLTATLLWFVLFLPFPVQGHAEHRQIRLASAEYPPYFGEFLDNQGVITEIVVAAYSRVGYEVEVSFMPWSRSWEMTRKGSFDGMFALWHRKDREQWFAFSDPLLPNELVFFKRRDNPVAFDSLEDLRGYRIGTHQGYAKPLSFARAPYLRTEDAATDELNIRKVYHRRVDLIVIDRVVAQYLITRNFPDYQDELEAMYPVLEYEAQHLVVSRRAAEYRAKLDDFNEGLRLITADGTLERILESHGF</sequence>
<evidence type="ECO:0000259" key="2">
    <source>
        <dbReference type="SMART" id="SM00062"/>
    </source>
</evidence>
<protein>
    <submittedName>
        <fullName evidence="3">Amino acid ABC transporter substrate-binding protein, PAAT family</fullName>
    </submittedName>
</protein>
<gene>
    <name evidence="3" type="ORF">SAMN05920897_11314</name>
</gene>
<keyword evidence="1" id="KW-0732">Signal</keyword>